<dbReference type="AlphaFoldDB" id="A0A6G1CKC6"/>
<organism evidence="1 2">
    <name type="scientific">Oryza meyeriana var. granulata</name>
    <dbReference type="NCBI Taxonomy" id="110450"/>
    <lineage>
        <taxon>Eukaryota</taxon>
        <taxon>Viridiplantae</taxon>
        <taxon>Streptophyta</taxon>
        <taxon>Embryophyta</taxon>
        <taxon>Tracheophyta</taxon>
        <taxon>Spermatophyta</taxon>
        <taxon>Magnoliopsida</taxon>
        <taxon>Liliopsida</taxon>
        <taxon>Poales</taxon>
        <taxon>Poaceae</taxon>
        <taxon>BOP clade</taxon>
        <taxon>Oryzoideae</taxon>
        <taxon>Oryzeae</taxon>
        <taxon>Oryzinae</taxon>
        <taxon>Oryza</taxon>
        <taxon>Oryza meyeriana</taxon>
    </lineage>
</organism>
<sequence length="70" mass="7665">MSGPSVFAVGLGVVAIEQARFVCTPKEEDFGVSCAQKLLSRQKMMVQRDVDYDSAASSRSRAISCYFLLL</sequence>
<comment type="caution">
    <text evidence="1">The sequence shown here is derived from an EMBL/GenBank/DDBJ whole genome shotgun (WGS) entry which is preliminary data.</text>
</comment>
<dbReference type="EMBL" id="SPHZ02000009">
    <property type="protein sequence ID" value="KAF0900580.1"/>
    <property type="molecule type" value="Genomic_DNA"/>
</dbReference>
<reference evidence="1 2" key="1">
    <citation type="submission" date="2019-11" db="EMBL/GenBank/DDBJ databases">
        <title>Whole genome sequence of Oryza granulata.</title>
        <authorList>
            <person name="Li W."/>
        </authorList>
    </citation>
    <scope>NUCLEOTIDE SEQUENCE [LARGE SCALE GENOMIC DNA]</scope>
    <source>
        <strain evidence="2">cv. Menghai</strain>
        <tissue evidence="1">Leaf</tissue>
    </source>
</reference>
<evidence type="ECO:0000313" key="1">
    <source>
        <dbReference type="EMBL" id="KAF0900580.1"/>
    </source>
</evidence>
<accession>A0A6G1CKC6</accession>
<gene>
    <name evidence="1" type="ORF">E2562_033047</name>
</gene>
<evidence type="ECO:0000313" key="2">
    <source>
        <dbReference type="Proteomes" id="UP000479710"/>
    </source>
</evidence>
<keyword evidence="2" id="KW-1185">Reference proteome</keyword>
<dbReference type="Proteomes" id="UP000479710">
    <property type="component" value="Unassembled WGS sequence"/>
</dbReference>
<protein>
    <submittedName>
        <fullName evidence="1">Uncharacterized protein</fullName>
    </submittedName>
</protein>
<proteinExistence type="predicted"/>
<name>A0A6G1CKC6_9ORYZ</name>